<feature type="active site" evidence="2">
    <location>
        <position position="252"/>
    </location>
</feature>
<dbReference type="EMBL" id="BAABHK010000012">
    <property type="protein sequence ID" value="GAA4633765.1"/>
    <property type="molecule type" value="Genomic_DNA"/>
</dbReference>
<dbReference type="PANTHER" id="PTHR43353">
    <property type="entry name" value="SUCCINATE-SEMIALDEHYDE DEHYDROGENASE, MITOCHONDRIAL"/>
    <property type="match status" value="1"/>
</dbReference>
<dbReference type="InterPro" id="IPR015590">
    <property type="entry name" value="Aldehyde_DH_dom"/>
</dbReference>
<dbReference type="InterPro" id="IPR029510">
    <property type="entry name" value="Ald_DH_CS_GLU"/>
</dbReference>
<dbReference type="RefSeq" id="WP_345436755.1">
    <property type="nucleotide sequence ID" value="NZ_BAABHK010000012.1"/>
</dbReference>
<dbReference type="PROSITE" id="PS00687">
    <property type="entry name" value="ALDEHYDE_DEHYDR_GLU"/>
    <property type="match status" value="1"/>
</dbReference>
<keyword evidence="1 3" id="KW-0560">Oxidoreductase</keyword>
<name>A0ABP8UKF0_9ACTN</name>
<protein>
    <submittedName>
        <fullName evidence="5">NAD-dependent succinate-semialdehyde dehydrogenase</fullName>
    </submittedName>
</protein>
<evidence type="ECO:0000259" key="4">
    <source>
        <dbReference type="Pfam" id="PF00171"/>
    </source>
</evidence>
<dbReference type="InterPro" id="IPR016162">
    <property type="entry name" value="Ald_DH_N"/>
</dbReference>
<comment type="similarity">
    <text evidence="3">Belongs to the aldehyde dehydrogenase family.</text>
</comment>
<organism evidence="5 6">
    <name type="scientific">Actinoallomurus vinaceus</name>
    <dbReference type="NCBI Taxonomy" id="1080074"/>
    <lineage>
        <taxon>Bacteria</taxon>
        <taxon>Bacillati</taxon>
        <taxon>Actinomycetota</taxon>
        <taxon>Actinomycetes</taxon>
        <taxon>Streptosporangiales</taxon>
        <taxon>Thermomonosporaceae</taxon>
        <taxon>Actinoallomurus</taxon>
    </lineage>
</organism>
<evidence type="ECO:0000256" key="3">
    <source>
        <dbReference type="RuleBase" id="RU003345"/>
    </source>
</evidence>
<reference evidence="6" key="1">
    <citation type="journal article" date="2019" name="Int. J. Syst. Evol. Microbiol.">
        <title>The Global Catalogue of Microorganisms (GCM) 10K type strain sequencing project: providing services to taxonomists for standard genome sequencing and annotation.</title>
        <authorList>
            <consortium name="The Broad Institute Genomics Platform"/>
            <consortium name="The Broad Institute Genome Sequencing Center for Infectious Disease"/>
            <person name="Wu L."/>
            <person name="Ma J."/>
        </authorList>
    </citation>
    <scope>NUCLEOTIDE SEQUENCE [LARGE SCALE GENOMIC DNA]</scope>
    <source>
        <strain evidence="6">JCM 17939</strain>
    </source>
</reference>
<evidence type="ECO:0000256" key="2">
    <source>
        <dbReference type="PROSITE-ProRule" id="PRU10007"/>
    </source>
</evidence>
<dbReference type="InterPro" id="IPR016161">
    <property type="entry name" value="Ald_DH/histidinol_DH"/>
</dbReference>
<dbReference type="Gene3D" id="3.40.605.10">
    <property type="entry name" value="Aldehyde Dehydrogenase, Chain A, domain 1"/>
    <property type="match status" value="1"/>
</dbReference>
<dbReference type="InterPro" id="IPR016163">
    <property type="entry name" value="Ald_DH_C"/>
</dbReference>
<proteinExistence type="inferred from homology"/>
<dbReference type="Pfam" id="PF00171">
    <property type="entry name" value="Aldedh"/>
    <property type="match status" value="1"/>
</dbReference>
<comment type="caution">
    <text evidence="5">The sequence shown here is derived from an EMBL/GenBank/DDBJ whole genome shotgun (WGS) entry which is preliminary data.</text>
</comment>
<dbReference type="CDD" id="cd07103">
    <property type="entry name" value="ALDH_F5_SSADH_GabD"/>
    <property type="match status" value="1"/>
</dbReference>
<dbReference type="PANTHER" id="PTHR43353:SF5">
    <property type="entry name" value="SUCCINATE-SEMIALDEHYDE DEHYDROGENASE, MITOCHONDRIAL"/>
    <property type="match status" value="1"/>
</dbReference>
<gene>
    <name evidence="5" type="ORF">GCM10023196_072610</name>
</gene>
<evidence type="ECO:0000313" key="6">
    <source>
        <dbReference type="Proteomes" id="UP001501442"/>
    </source>
</evidence>
<evidence type="ECO:0000313" key="5">
    <source>
        <dbReference type="EMBL" id="GAA4633765.1"/>
    </source>
</evidence>
<feature type="domain" description="Aldehyde dehydrogenase" evidence="4">
    <location>
        <begin position="20"/>
        <end position="474"/>
    </location>
</feature>
<dbReference type="Proteomes" id="UP001501442">
    <property type="component" value="Unassembled WGS sequence"/>
</dbReference>
<evidence type="ECO:0000256" key="1">
    <source>
        <dbReference type="ARBA" id="ARBA00023002"/>
    </source>
</evidence>
<dbReference type="SUPFAM" id="SSF53720">
    <property type="entry name" value="ALDH-like"/>
    <property type="match status" value="1"/>
</dbReference>
<keyword evidence="6" id="KW-1185">Reference proteome</keyword>
<sequence>MSIDDEVPRDLFINGAWTPAGAAFEVTDPATGRVIASVADATGQDAIRALDAAAGAQKAWAAIAPRIRADILRHAFELMSRDAESLARLATAETGRPLAESRAEVAYAADFLRWFAEEAVRIGGDFRTAPSGDHRILTARQPVGPCYLITPWNFPLAMVTRKVGPALAAGCTMVVKPAEQTPLCALALAALLAEAGVPDGVVNVVPTLSPAEVTTALLGDGRLRKLSFTGSTEVGRRLLAQSADGVLRTSMELGGNAPFLVFDDADVDEAVNGAVLAKMRNAGQSCVAANRFLVHEAVADAFTQGLADRLAALRSGVGTDPDSQVGPLVDTAARDRIEGLVADAERRGAKVIVGGRPLPGPGYFFPPTVLTGVPEDAPLVTQEIFGPVAPITTYPGEESMVTAANATSAGLVAFAYTRDLDRALRVGEALETGMVGLNRGLVSNAAAPFGGIKQSGLGREGGFEGIEEYLEVKYLALQG</sequence>
<accession>A0ABP8UKF0</accession>
<dbReference type="InterPro" id="IPR050740">
    <property type="entry name" value="Aldehyde_DH_Superfamily"/>
</dbReference>
<dbReference type="Gene3D" id="3.40.309.10">
    <property type="entry name" value="Aldehyde Dehydrogenase, Chain A, domain 2"/>
    <property type="match status" value="1"/>
</dbReference>